<proteinExistence type="predicted"/>
<protein>
    <recommendedName>
        <fullName evidence="6">FZ domain-containing protein</fullName>
    </recommendedName>
</protein>
<evidence type="ECO:0000256" key="3">
    <source>
        <dbReference type="SAM" id="SignalP"/>
    </source>
</evidence>
<name>A0A8W8MJJ0_MAGGI</name>
<feature type="compositionally biased region" description="Basic and acidic residues" evidence="1">
    <location>
        <begin position="238"/>
        <end position="251"/>
    </location>
</feature>
<dbReference type="EnsemblMetazoa" id="G33467.1">
    <property type="protein sequence ID" value="G33467.1:cds"/>
    <property type="gene ID" value="G33467"/>
</dbReference>
<keyword evidence="5" id="KW-1185">Reference proteome</keyword>
<evidence type="ECO:0000256" key="1">
    <source>
        <dbReference type="SAM" id="MobiDB-lite"/>
    </source>
</evidence>
<keyword evidence="3" id="KW-0732">Signal</keyword>
<accession>A0A8W8MJJ0</accession>
<feature type="chain" id="PRO_5036491640" description="FZ domain-containing protein" evidence="3">
    <location>
        <begin position="24"/>
        <end position="315"/>
    </location>
</feature>
<evidence type="ECO:0000313" key="5">
    <source>
        <dbReference type="Proteomes" id="UP000005408"/>
    </source>
</evidence>
<evidence type="ECO:0000256" key="2">
    <source>
        <dbReference type="SAM" id="Phobius"/>
    </source>
</evidence>
<feature type="region of interest" description="Disordered" evidence="1">
    <location>
        <begin position="231"/>
        <end position="251"/>
    </location>
</feature>
<sequence length="315" mass="35908">MSLHTKVCLVVLGTFIAFLLVQNECRKLEGYKFPVYTTAFCPRIETEWTERSSALKCNKSNGYMCIPNESIDQLLEFCYREPVERVQKGICLYLIKSVSLVQSYNCSRFEQGCPDHSFFSNEFFKHPACISIGNRCFLAEQSCKSITPPHIQSTTQQFESVNKWNGSTTTHPQQSSEHPQFDNVPINDNDDALFVPILLGIVIPLCFLSLLCGYYIKRKHQICRTNGDVESSGQENLLKNKEEKHEEEEIKPLLGDEKYDGKGADSREKEEINAITNADQKDISENQEGLLPIQSSKCYEDMAVKGINRKHKVKI</sequence>
<reference evidence="4" key="1">
    <citation type="submission" date="2022-08" db="UniProtKB">
        <authorList>
            <consortium name="EnsemblMetazoa"/>
        </authorList>
    </citation>
    <scope>IDENTIFICATION</scope>
    <source>
        <strain evidence="4">05x7-T-G4-1.051#20</strain>
    </source>
</reference>
<dbReference type="Proteomes" id="UP000005408">
    <property type="component" value="Unassembled WGS sequence"/>
</dbReference>
<evidence type="ECO:0008006" key="6">
    <source>
        <dbReference type="Google" id="ProtNLM"/>
    </source>
</evidence>
<dbReference type="AlphaFoldDB" id="A0A8W8MJJ0"/>
<keyword evidence="2" id="KW-0812">Transmembrane</keyword>
<organism evidence="4 5">
    <name type="scientific">Magallana gigas</name>
    <name type="common">Pacific oyster</name>
    <name type="synonym">Crassostrea gigas</name>
    <dbReference type="NCBI Taxonomy" id="29159"/>
    <lineage>
        <taxon>Eukaryota</taxon>
        <taxon>Metazoa</taxon>
        <taxon>Spiralia</taxon>
        <taxon>Lophotrochozoa</taxon>
        <taxon>Mollusca</taxon>
        <taxon>Bivalvia</taxon>
        <taxon>Autobranchia</taxon>
        <taxon>Pteriomorphia</taxon>
        <taxon>Ostreida</taxon>
        <taxon>Ostreoidea</taxon>
        <taxon>Ostreidae</taxon>
        <taxon>Magallana</taxon>
    </lineage>
</organism>
<feature type="transmembrane region" description="Helical" evidence="2">
    <location>
        <begin position="193"/>
        <end position="216"/>
    </location>
</feature>
<evidence type="ECO:0000313" key="4">
    <source>
        <dbReference type="EnsemblMetazoa" id="G33467.1:cds"/>
    </source>
</evidence>
<feature type="signal peptide" evidence="3">
    <location>
        <begin position="1"/>
        <end position="23"/>
    </location>
</feature>
<keyword evidence="2" id="KW-0472">Membrane</keyword>
<keyword evidence="2" id="KW-1133">Transmembrane helix</keyword>